<evidence type="ECO:0000256" key="2">
    <source>
        <dbReference type="ARBA" id="ARBA00022473"/>
    </source>
</evidence>
<dbReference type="Proteomes" id="UP001295444">
    <property type="component" value="Chromosome 03"/>
</dbReference>
<evidence type="ECO:0000256" key="5">
    <source>
        <dbReference type="ARBA" id="ARBA00023163"/>
    </source>
</evidence>
<evidence type="ECO:0000259" key="9">
    <source>
        <dbReference type="PROSITE" id="PS51054"/>
    </source>
</evidence>
<feature type="region of interest" description="Disordered" evidence="7">
    <location>
        <begin position="182"/>
        <end position="237"/>
    </location>
</feature>
<evidence type="ECO:0000256" key="4">
    <source>
        <dbReference type="ARBA" id="ARBA00023015"/>
    </source>
</evidence>
<dbReference type="GO" id="GO:0000122">
    <property type="term" value="P:negative regulation of transcription by RNA polymerase II"/>
    <property type="evidence" value="ECO:0007669"/>
    <property type="project" value="UniProtKB-ARBA"/>
</dbReference>
<dbReference type="GO" id="GO:0046983">
    <property type="term" value="F:protein dimerization activity"/>
    <property type="evidence" value="ECO:0007669"/>
    <property type="project" value="InterPro"/>
</dbReference>
<dbReference type="GO" id="GO:0005634">
    <property type="term" value="C:nucleus"/>
    <property type="evidence" value="ECO:0007669"/>
    <property type="project" value="UniProtKB-SubCell"/>
</dbReference>
<keyword evidence="6" id="KW-0539">Nucleus</keyword>
<dbReference type="InterPro" id="IPR003650">
    <property type="entry name" value="Orange_dom"/>
</dbReference>
<dbReference type="InterPro" id="IPR011598">
    <property type="entry name" value="bHLH_dom"/>
</dbReference>
<feature type="domain" description="Orange" evidence="9">
    <location>
        <begin position="114"/>
        <end position="148"/>
    </location>
</feature>
<dbReference type="AlphaFoldDB" id="A0AAD1VXM9"/>
<dbReference type="SMART" id="SM00353">
    <property type="entry name" value="HLH"/>
    <property type="match status" value="1"/>
</dbReference>
<reference evidence="10" key="1">
    <citation type="submission" date="2022-03" db="EMBL/GenBank/DDBJ databases">
        <authorList>
            <person name="Alioto T."/>
            <person name="Alioto T."/>
            <person name="Gomez Garrido J."/>
        </authorList>
    </citation>
    <scope>NUCLEOTIDE SEQUENCE</scope>
</reference>
<comment type="subcellular location">
    <subcellularLocation>
        <location evidence="1">Nucleus</location>
    </subcellularLocation>
</comment>
<evidence type="ECO:0000313" key="11">
    <source>
        <dbReference type="Proteomes" id="UP001295444"/>
    </source>
</evidence>
<organism evidence="10 11">
    <name type="scientific">Pelobates cultripes</name>
    <name type="common">Western spadefoot toad</name>
    <dbReference type="NCBI Taxonomy" id="61616"/>
    <lineage>
        <taxon>Eukaryota</taxon>
        <taxon>Metazoa</taxon>
        <taxon>Chordata</taxon>
        <taxon>Craniata</taxon>
        <taxon>Vertebrata</taxon>
        <taxon>Euteleostomi</taxon>
        <taxon>Amphibia</taxon>
        <taxon>Batrachia</taxon>
        <taxon>Anura</taxon>
        <taxon>Pelobatoidea</taxon>
        <taxon>Pelobatidae</taxon>
        <taxon>Pelobates</taxon>
    </lineage>
</organism>
<keyword evidence="11" id="KW-1185">Reference proteome</keyword>
<dbReference type="GO" id="GO:0003677">
    <property type="term" value="F:DNA binding"/>
    <property type="evidence" value="ECO:0007669"/>
    <property type="project" value="InterPro"/>
</dbReference>
<keyword evidence="3" id="KW-0678">Repressor</keyword>
<keyword evidence="5" id="KW-0804">Transcription</keyword>
<evidence type="ECO:0000313" key="10">
    <source>
        <dbReference type="EMBL" id="CAH2272702.1"/>
    </source>
</evidence>
<evidence type="ECO:0000256" key="6">
    <source>
        <dbReference type="ARBA" id="ARBA00023242"/>
    </source>
</evidence>
<evidence type="ECO:0000259" key="8">
    <source>
        <dbReference type="PROSITE" id="PS50888"/>
    </source>
</evidence>
<dbReference type="SMART" id="SM00511">
    <property type="entry name" value="ORANGE"/>
    <property type="match status" value="1"/>
</dbReference>
<dbReference type="InterPro" id="IPR036638">
    <property type="entry name" value="HLH_DNA-bd_sf"/>
</dbReference>
<keyword evidence="4" id="KW-0805">Transcription regulation</keyword>
<evidence type="ECO:0000256" key="7">
    <source>
        <dbReference type="SAM" id="MobiDB-lite"/>
    </source>
</evidence>
<dbReference type="PANTHER" id="PTHR10985">
    <property type="entry name" value="BASIC HELIX-LOOP-HELIX TRANSCRIPTION FACTOR, HES-RELATED"/>
    <property type="match status" value="1"/>
</dbReference>
<sequence length="237" mass="27155">MLGGFDADRGYILLDLTERVAEHTADMPDMDCTESYPSRKILKPVVEKQRRDRINNCLEEMRILLLKLTGNQKLRNPKMEKAEILELAVIYIGNVTRMKTHDPERWVSPAEKFYLSGFRDCLDRTEDFISDINPDARNRFLDGLQTHLQQQLRFPKQVFLSNVVDKSEDGLASKESQHNMTIDFSHSGDDLSPFSTSTLSSPEMASSPGWLSPSPENPAGFHIQPENSQTFVWRPWP</sequence>
<dbReference type="InterPro" id="IPR050370">
    <property type="entry name" value="HES_HEY"/>
</dbReference>
<dbReference type="CDD" id="cd11462">
    <property type="entry name" value="bHLH-O_HES7"/>
    <property type="match status" value="1"/>
</dbReference>
<evidence type="ECO:0000256" key="3">
    <source>
        <dbReference type="ARBA" id="ARBA00022491"/>
    </source>
</evidence>
<feature type="compositionally biased region" description="Low complexity" evidence="7">
    <location>
        <begin position="190"/>
        <end position="202"/>
    </location>
</feature>
<keyword evidence="2" id="KW-0217">Developmental protein</keyword>
<evidence type="ECO:0000256" key="1">
    <source>
        <dbReference type="ARBA" id="ARBA00004123"/>
    </source>
</evidence>
<dbReference type="SUPFAM" id="SSF47459">
    <property type="entry name" value="HLH, helix-loop-helix DNA-binding domain"/>
    <property type="match status" value="1"/>
</dbReference>
<proteinExistence type="predicted"/>
<dbReference type="Gene3D" id="4.10.280.10">
    <property type="entry name" value="Helix-loop-helix DNA-binding domain"/>
    <property type="match status" value="1"/>
</dbReference>
<gene>
    <name evidence="10" type="ORF">PECUL_23A056241</name>
</gene>
<feature type="domain" description="BHLH" evidence="8">
    <location>
        <begin position="38"/>
        <end position="95"/>
    </location>
</feature>
<protein>
    <submittedName>
        <fullName evidence="10">Transcription factor HES-7-like</fullName>
    </submittedName>
</protein>
<dbReference type="Pfam" id="PF00010">
    <property type="entry name" value="HLH"/>
    <property type="match status" value="1"/>
</dbReference>
<accession>A0AAD1VXM9</accession>
<name>A0AAD1VXM9_PELCU</name>
<dbReference type="EMBL" id="OW240914">
    <property type="protein sequence ID" value="CAH2272702.1"/>
    <property type="molecule type" value="Genomic_DNA"/>
</dbReference>
<dbReference type="InterPro" id="IPR032644">
    <property type="entry name" value="HES-7_bHLH-O"/>
</dbReference>
<dbReference type="PROSITE" id="PS51054">
    <property type="entry name" value="ORANGE"/>
    <property type="match status" value="1"/>
</dbReference>
<dbReference type="PROSITE" id="PS50888">
    <property type="entry name" value="BHLH"/>
    <property type="match status" value="1"/>
</dbReference>